<evidence type="ECO:0000313" key="3">
    <source>
        <dbReference type="Proteomes" id="UP000183255"/>
    </source>
</evidence>
<organism evidence="2 3">
    <name type="scientific">Proteiniclasticum ruminis</name>
    <dbReference type="NCBI Taxonomy" id="398199"/>
    <lineage>
        <taxon>Bacteria</taxon>
        <taxon>Bacillati</taxon>
        <taxon>Bacillota</taxon>
        <taxon>Clostridia</taxon>
        <taxon>Eubacteriales</taxon>
        <taxon>Clostridiaceae</taxon>
        <taxon>Proteiniclasticum</taxon>
    </lineage>
</organism>
<dbReference type="EMBL" id="FNDZ01000004">
    <property type="protein sequence ID" value="SDI83209.1"/>
    <property type="molecule type" value="Genomic_DNA"/>
</dbReference>
<evidence type="ECO:0000256" key="1">
    <source>
        <dbReference type="SAM" id="Phobius"/>
    </source>
</evidence>
<protein>
    <submittedName>
        <fullName evidence="2">Uncharacterized protein</fullName>
    </submittedName>
</protein>
<keyword evidence="1" id="KW-0472">Membrane</keyword>
<keyword evidence="1" id="KW-1133">Transmembrane helix</keyword>
<reference evidence="2 3" key="1">
    <citation type="submission" date="2016-10" db="EMBL/GenBank/DDBJ databases">
        <authorList>
            <person name="de Groot N.N."/>
        </authorList>
    </citation>
    <scope>NUCLEOTIDE SEQUENCE [LARGE SCALE GENOMIC DNA]</scope>
    <source>
        <strain evidence="2 3">CGMCC 1.5058</strain>
    </source>
</reference>
<sequence>MKLADKNIKQVRYLLIPIFILLSIFLYFYMDYFFETGLDYYGHYLSEMEKPTGEKERSFEGKIENENMTLKLIPLSGDDTFIEVTGEEFTSEYLLEGAHLEETFRLFDGSNHLLLSGTLGSEGIRTENGETIDAYTYMPVAVEPYGIEKPDPVLVVLIAAGLRERSRGTLPVLFLGGLILLSLFIDIAFPDFFFRLKNLKWRGDIEVPELYRTMQRLSWFIGPFLLMAFLYFSI</sequence>
<dbReference type="Proteomes" id="UP000183255">
    <property type="component" value="Unassembled WGS sequence"/>
</dbReference>
<feature type="transmembrane region" description="Helical" evidence="1">
    <location>
        <begin position="172"/>
        <end position="196"/>
    </location>
</feature>
<proteinExistence type="predicted"/>
<dbReference type="RefSeq" id="WP_031575648.1">
    <property type="nucleotide sequence ID" value="NZ_DAMANS010000074.1"/>
</dbReference>
<name>A0A1G8NSH6_9CLOT</name>
<feature type="transmembrane region" description="Helical" evidence="1">
    <location>
        <begin position="12"/>
        <end position="30"/>
    </location>
</feature>
<evidence type="ECO:0000313" key="2">
    <source>
        <dbReference type="EMBL" id="SDI83209.1"/>
    </source>
</evidence>
<dbReference type="AlphaFoldDB" id="A0A1G8NSH6"/>
<feature type="transmembrane region" description="Helical" evidence="1">
    <location>
        <begin position="217"/>
        <end position="233"/>
    </location>
</feature>
<keyword evidence="1" id="KW-0812">Transmembrane</keyword>
<accession>A0A1G8NSH6</accession>
<gene>
    <name evidence="2" type="ORF">SAMN05421804_104293</name>
</gene>